<sequence>MQPEVFAPWTDAVGAGLIIAPHTKPERFLGLLLLTDTWHAPVARQTKTSWKLST</sequence>
<gene>
    <name evidence="1" type="ORF">CDEST_08259</name>
</gene>
<organism evidence="1 2">
    <name type="scientific">Colletotrichum destructivum</name>
    <dbReference type="NCBI Taxonomy" id="34406"/>
    <lineage>
        <taxon>Eukaryota</taxon>
        <taxon>Fungi</taxon>
        <taxon>Dikarya</taxon>
        <taxon>Ascomycota</taxon>
        <taxon>Pezizomycotina</taxon>
        <taxon>Sordariomycetes</taxon>
        <taxon>Hypocreomycetidae</taxon>
        <taxon>Glomerellales</taxon>
        <taxon>Glomerellaceae</taxon>
        <taxon>Colletotrichum</taxon>
        <taxon>Colletotrichum destructivum species complex</taxon>
    </lineage>
</organism>
<name>A0AAX4IIE4_9PEZI</name>
<dbReference type="GeneID" id="87944762"/>
<dbReference type="EMBL" id="CP137309">
    <property type="protein sequence ID" value="WQF83245.1"/>
    <property type="molecule type" value="Genomic_DNA"/>
</dbReference>
<dbReference type="AlphaFoldDB" id="A0AAX4IIE4"/>
<dbReference type="RefSeq" id="XP_062780469.1">
    <property type="nucleotide sequence ID" value="XM_062924418.1"/>
</dbReference>
<evidence type="ECO:0000313" key="2">
    <source>
        <dbReference type="Proteomes" id="UP001322277"/>
    </source>
</evidence>
<dbReference type="KEGG" id="cdet:87944762"/>
<reference evidence="2" key="1">
    <citation type="journal article" date="2023" name="bioRxiv">
        <title>Complete genome of the Medicago anthracnose fungus, Colletotrichum destructivum, reveals a mini-chromosome-like region within a core chromosome.</title>
        <authorList>
            <person name="Lapalu N."/>
            <person name="Simon A."/>
            <person name="Lu A."/>
            <person name="Plaumann P.-L."/>
            <person name="Amselem J."/>
            <person name="Pigne S."/>
            <person name="Auger A."/>
            <person name="Koch C."/>
            <person name="Dallery J.-F."/>
            <person name="O'Connell R.J."/>
        </authorList>
    </citation>
    <scope>NUCLEOTIDE SEQUENCE [LARGE SCALE GENOMIC DNA]</scope>
    <source>
        <strain evidence="2">CBS 520.97</strain>
    </source>
</reference>
<keyword evidence="2" id="KW-1185">Reference proteome</keyword>
<evidence type="ECO:0000313" key="1">
    <source>
        <dbReference type="EMBL" id="WQF83245.1"/>
    </source>
</evidence>
<accession>A0AAX4IIE4</accession>
<proteinExistence type="predicted"/>
<dbReference type="Proteomes" id="UP001322277">
    <property type="component" value="Chromosome 5"/>
</dbReference>
<protein>
    <submittedName>
        <fullName evidence="1">Uncharacterized protein</fullName>
    </submittedName>
</protein>